<dbReference type="AlphaFoldDB" id="A0A0G2HW78"/>
<name>A0A0G2HW78_9PEZI</name>
<dbReference type="Proteomes" id="UP000034680">
    <property type="component" value="Unassembled WGS sequence"/>
</dbReference>
<evidence type="ECO:0000259" key="2">
    <source>
        <dbReference type="Pfam" id="PF13472"/>
    </source>
</evidence>
<proteinExistence type="predicted"/>
<evidence type="ECO:0000313" key="3">
    <source>
        <dbReference type="EMBL" id="KKY38993.1"/>
    </source>
</evidence>
<feature type="domain" description="SGNH hydrolase-type esterase" evidence="2">
    <location>
        <begin position="47"/>
        <end position="221"/>
    </location>
</feature>
<reference evidence="3 4" key="1">
    <citation type="submission" date="2015-05" db="EMBL/GenBank/DDBJ databases">
        <title>Distinctive expansion of gene families associated with plant cell wall degradation and secondary metabolism in the genomes of grapevine trunk pathogens.</title>
        <authorList>
            <person name="Lawrence D.P."/>
            <person name="Travadon R."/>
            <person name="Rolshausen P.E."/>
            <person name="Baumgartner K."/>
        </authorList>
    </citation>
    <scope>NUCLEOTIDE SEQUENCE [LARGE SCALE GENOMIC DNA]</scope>
    <source>
        <strain evidence="3">DA912</strain>
    </source>
</reference>
<dbReference type="PANTHER" id="PTHR43695">
    <property type="entry name" value="PUTATIVE (AFU_ORTHOLOGUE AFUA_2G17250)-RELATED"/>
    <property type="match status" value="1"/>
</dbReference>
<accession>A0A0G2HW78</accession>
<evidence type="ECO:0000256" key="1">
    <source>
        <dbReference type="SAM" id="SignalP"/>
    </source>
</evidence>
<feature type="chain" id="PRO_5002545380" evidence="1">
    <location>
        <begin position="19"/>
        <end position="274"/>
    </location>
</feature>
<dbReference type="InterPro" id="IPR036514">
    <property type="entry name" value="SGNH_hydro_sf"/>
</dbReference>
<keyword evidence="3" id="KW-0378">Hydrolase</keyword>
<comment type="caution">
    <text evidence="3">The sequence shown here is derived from an EMBL/GenBank/DDBJ whole genome shotgun (WGS) entry which is preliminary data.</text>
</comment>
<keyword evidence="4" id="KW-1185">Reference proteome</keyword>
<dbReference type="CDD" id="cd01821">
    <property type="entry name" value="Rhamnogalacturan_acetylesterase_like"/>
    <property type="match status" value="1"/>
</dbReference>
<dbReference type="PANTHER" id="PTHR43695:SF2">
    <property type="entry name" value="PUTATIVE (AFU_ORTHOLOGUE AFUA_2G17250)-RELATED"/>
    <property type="match status" value="1"/>
</dbReference>
<dbReference type="Gene3D" id="3.40.50.1110">
    <property type="entry name" value="SGNH hydrolase"/>
    <property type="match status" value="1"/>
</dbReference>
<sequence length="274" mass="28735">MFRSTILSLLSLLTVVSGSPTPSLDQENAISERAACSTLPPSFVLAGDSTTAVSGGWGTGFISFLKSPAKGTNIAKSGATTVSFVNGGYWKKVIDAVKADAATHNVVVTIQFGHNDQKEAAGISLSQFQTNLENFAKEVKAAGGTPLLTTSLTRRSFTSDHNATDSLHDQRLAAIAAAEATSSPYIDLNQASLAFVNAIGEDAAQKYNLAADDRTHLNDYGSVVFGRMVADLVLGHPPAVSADDKWTPAADNCFVDAFNSNETLTHAIWSGLPA</sequence>
<dbReference type="InterPro" id="IPR037459">
    <property type="entry name" value="RhgT-like"/>
</dbReference>
<dbReference type="GO" id="GO:0016787">
    <property type="term" value="F:hydrolase activity"/>
    <property type="evidence" value="ECO:0007669"/>
    <property type="project" value="UniProtKB-KW"/>
</dbReference>
<reference evidence="3 4" key="2">
    <citation type="submission" date="2015-05" db="EMBL/GenBank/DDBJ databases">
        <authorList>
            <person name="Morales-Cruz A."/>
            <person name="Amrine K.C."/>
            <person name="Cantu D."/>
        </authorList>
    </citation>
    <scope>NUCLEOTIDE SEQUENCE [LARGE SCALE GENOMIC DNA]</scope>
    <source>
        <strain evidence="3">DA912</strain>
    </source>
</reference>
<organism evidence="3 4">
    <name type="scientific">Diaporthe ampelina</name>
    <dbReference type="NCBI Taxonomy" id="1214573"/>
    <lineage>
        <taxon>Eukaryota</taxon>
        <taxon>Fungi</taxon>
        <taxon>Dikarya</taxon>
        <taxon>Ascomycota</taxon>
        <taxon>Pezizomycotina</taxon>
        <taxon>Sordariomycetes</taxon>
        <taxon>Sordariomycetidae</taxon>
        <taxon>Diaporthales</taxon>
        <taxon>Diaporthaceae</taxon>
        <taxon>Diaporthe</taxon>
    </lineage>
</organism>
<protein>
    <submittedName>
        <fullName evidence="3">Putative gdsl-like lipase acylhydrolase</fullName>
    </submittedName>
</protein>
<dbReference type="SUPFAM" id="SSF52266">
    <property type="entry name" value="SGNH hydrolase"/>
    <property type="match status" value="1"/>
</dbReference>
<dbReference type="Pfam" id="PF13472">
    <property type="entry name" value="Lipase_GDSL_2"/>
    <property type="match status" value="1"/>
</dbReference>
<dbReference type="InterPro" id="IPR013830">
    <property type="entry name" value="SGNH_hydro"/>
</dbReference>
<keyword evidence="1" id="KW-0732">Signal</keyword>
<gene>
    <name evidence="3" type="ORF">UCDDA912_g01025</name>
</gene>
<dbReference type="EMBL" id="LCUC01000041">
    <property type="protein sequence ID" value="KKY38993.1"/>
    <property type="molecule type" value="Genomic_DNA"/>
</dbReference>
<dbReference type="STRING" id="1214573.A0A0G2HW78"/>
<evidence type="ECO:0000313" key="4">
    <source>
        <dbReference type="Proteomes" id="UP000034680"/>
    </source>
</evidence>
<feature type="signal peptide" evidence="1">
    <location>
        <begin position="1"/>
        <end position="18"/>
    </location>
</feature>
<dbReference type="OrthoDB" id="5041285at2759"/>